<reference evidence="2 3" key="1">
    <citation type="submission" date="2017-01" db="EMBL/GenBank/DDBJ databases">
        <title>Genome sequencing of Rhodoferax fermentans JCM 7819.</title>
        <authorList>
            <person name="Kim Y.J."/>
            <person name="Farh M.E.-A."/>
            <person name="Yang D.-C."/>
        </authorList>
    </citation>
    <scope>NUCLEOTIDE SEQUENCE [LARGE SCALE GENOMIC DNA]</scope>
    <source>
        <strain evidence="2 3">JCM 7819</strain>
    </source>
</reference>
<evidence type="ECO:0008006" key="4">
    <source>
        <dbReference type="Google" id="ProtNLM"/>
    </source>
</evidence>
<keyword evidence="3" id="KW-1185">Reference proteome</keyword>
<dbReference type="STRING" id="28066.RF819_18925"/>
<dbReference type="EMBL" id="MTJN01000002">
    <property type="protein sequence ID" value="OOV08494.1"/>
    <property type="molecule type" value="Genomic_DNA"/>
</dbReference>
<sequence length="115" mass="11890">MTRRLRLATCVLTGAAGLLASPVAVLAQSASTGSGVPLVIQQRGQQQEQLIQGQAATQLSRRQANAVVQAPQPAVAPVVSPVSSPKPVTQADVLLAKEARIRRLNAAKVEPAAQP</sequence>
<dbReference type="RefSeq" id="WP_078366377.1">
    <property type="nucleotide sequence ID" value="NZ_MTJN01000002.1"/>
</dbReference>
<name>A0A1T1AWJ2_RHOFE</name>
<evidence type="ECO:0000313" key="2">
    <source>
        <dbReference type="EMBL" id="OOV08494.1"/>
    </source>
</evidence>
<keyword evidence="1" id="KW-0732">Signal</keyword>
<gene>
    <name evidence="2" type="ORF">RF819_18925</name>
</gene>
<accession>A0A1T1AWJ2</accession>
<protein>
    <recommendedName>
        <fullName evidence="4">DUF4148 domain-containing protein</fullName>
    </recommendedName>
</protein>
<evidence type="ECO:0000313" key="3">
    <source>
        <dbReference type="Proteomes" id="UP000190750"/>
    </source>
</evidence>
<feature type="signal peptide" evidence="1">
    <location>
        <begin position="1"/>
        <end position="27"/>
    </location>
</feature>
<dbReference type="AlphaFoldDB" id="A0A1T1AWJ2"/>
<dbReference type="Proteomes" id="UP000190750">
    <property type="component" value="Unassembled WGS sequence"/>
</dbReference>
<proteinExistence type="predicted"/>
<comment type="caution">
    <text evidence="2">The sequence shown here is derived from an EMBL/GenBank/DDBJ whole genome shotgun (WGS) entry which is preliminary data.</text>
</comment>
<feature type="chain" id="PRO_5012459105" description="DUF4148 domain-containing protein" evidence="1">
    <location>
        <begin position="28"/>
        <end position="115"/>
    </location>
</feature>
<organism evidence="2 3">
    <name type="scientific">Rhodoferax fermentans</name>
    <dbReference type="NCBI Taxonomy" id="28066"/>
    <lineage>
        <taxon>Bacteria</taxon>
        <taxon>Pseudomonadati</taxon>
        <taxon>Pseudomonadota</taxon>
        <taxon>Betaproteobacteria</taxon>
        <taxon>Burkholderiales</taxon>
        <taxon>Comamonadaceae</taxon>
        <taxon>Rhodoferax</taxon>
    </lineage>
</organism>
<evidence type="ECO:0000256" key="1">
    <source>
        <dbReference type="SAM" id="SignalP"/>
    </source>
</evidence>